<name>A0ABT1E0L3_9ACTN</name>
<keyword evidence="8" id="KW-0520">NAD</keyword>
<evidence type="ECO:0000256" key="6">
    <source>
        <dbReference type="ARBA" id="ARBA00022833"/>
    </source>
</evidence>
<evidence type="ECO:0000256" key="3">
    <source>
        <dbReference type="ARBA" id="ARBA00010178"/>
    </source>
</evidence>
<organism evidence="12 13">
    <name type="scientific">Paractinoplanes aksuensis</name>
    <dbReference type="NCBI Taxonomy" id="2939490"/>
    <lineage>
        <taxon>Bacteria</taxon>
        <taxon>Bacillati</taxon>
        <taxon>Actinomycetota</taxon>
        <taxon>Actinomycetes</taxon>
        <taxon>Micromonosporales</taxon>
        <taxon>Micromonosporaceae</taxon>
        <taxon>Paractinoplanes</taxon>
    </lineage>
</organism>
<evidence type="ECO:0000256" key="9">
    <source>
        <dbReference type="ARBA" id="ARBA00023102"/>
    </source>
</evidence>
<keyword evidence="6" id="KW-0862">Zinc</keyword>
<evidence type="ECO:0000256" key="8">
    <source>
        <dbReference type="ARBA" id="ARBA00023027"/>
    </source>
</evidence>
<dbReference type="SUPFAM" id="SSF53720">
    <property type="entry name" value="ALDH-like"/>
    <property type="match status" value="1"/>
</dbReference>
<keyword evidence="9" id="KW-0368">Histidine biosynthesis</keyword>
<evidence type="ECO:0000256" key="2">
    <source>
        <dbReference type="ARBA" id="ARBA00004940"/>
    </source>
</evidence>
<evidence type="ECO:0000256" key="11">
    <source>
        <dbReference type="RuleBase" id="RU004175"/>
    </source>
</evidence>
<sequence length="434" mass="45663">MAEVLKQPVPVAASGGPDVSAVVREVIADVRANGDDAVRKYSQKFDNWSPSSFRLSPAEIDKIVSAVPDGVIDDIKAVQANVRRFARAQRDSVHDFEVETEPGVFLGQKNLPIVAAGAYVPGGRYPLTASAHMTVVTAKVAGVERVTACTPPLRGEIPPATIAALHLAGADEIFVLGGVQAVAAMALGTASLSRVDLIAGPGNAYVAEAKRQLFGEVGIDLFAGPTEILVVADDNADPFIVAVDLLSQAEHGPDSPAVLITTSSSVAQRTIEHIEAILPGMPTADLAGPAWRDHGQVHVVDSLDEAYALADTFASEHVQILTDNPREALDRMRHYGALFLGEGTCVSYGDKVIGTNHVLPTRGAARYTGGLWVGKYLRTVTYQEVTSQPASASLGELCGRAARVELFEGHARSGDVRAAKYGGAPLPWSPLASL</sequence>
<proteinExistence type="inferred from homology"/>
<dbReference type="PIRSF" id="PIRSF000099">
    <property type="entry name" value="Histidinol_dh"/>
    <property type="match status" value="1"/>
</dbReference>
<dbReference type="NCBIfam" id="TIGR00069">
    <property type="entry name" value="hisD"/>
    <property type="match status" value="1"/>
</dbReference>
<accession>A0ABT1E0L3</accession>
<dbReference type="GO" id="GO:0004399">
    <property type="term" value="F:histidinol dehydrogenase activity"/>
    <property type="evidence" value="ECO:0007669"/>
    <property type="project" value="UniProtKB-EC"/>
</dbReference>
<comment type="similarity">
    <text evidence="3 10 11">Belongs to the histidinol dehydrogenase family.</text>
</comment>
<dbReference type="PANTHER" id="PTHR21256">
    <property type="entry name" value="HISTIDINOL DEHYDROGENASE HDH"/>
    <property type="match status" value="1"/>
</dbReference>
<dbReference type="PROSITE" id="PS00611">
    <property type="entry name" value="HISOL_DEHYDROGENASE"/>
    <property type="match status" value="1"/>
</dbReference>
<comment type="caution">
    <text evidence="12">The sequence shown here is derived from an EMBL/GenBank/DDBJ whole genome shotgun (WGS) entry which is preliminary data.</text>
</comment>
<protein>
    <recommendedName>
        <fullName evidence="4">Histidinol dehydrogenase</fullName>
    </recommendedName>
</protein>
<keyword evidence="9" id="KW-0028">Amino-acid biosynthesis</keyword>
<dbReference type="InterPro" id="IPR022695">
    <property type="entry name" value="Histidinol_DH_monofunct"/>
</dbReference>
<dbReference type="InterPro" id="IPR016161">
    <property type="entry name" value="Ald_DH/histidinol_DH"/>
</dbReference>
<dbReference type="PRINTS" id="PR00083">
    <property type="entry name" value="HOLDHDRGNASE"/>
</dbReference>
<dbReference type="Gene3D" id="3.40.50.1980">
    <property type="entry name" value="Nitrogenase molybdenum iron protein domain"/>
    <property type="match status" value="2"/>
</dbReference>
<evidence type="ECO:0000256" key="4">
    <source>
        <dbReference type="ARBA" id="ARBA00016531"/>
    </source>
</evidence>
<keyword evidence="13" id="KW-1185">Reference proteome</keyword>
<comment type="cofactor">
    <cofactor evidence="1">
        <name>Zn(2+)</name>
        <dbReference type="ChEBI" id="CHEBI:29105"/>
    </cofactor>
</comment>
<evidence type="ECO:0000256" key="5">
    <source>
        <dbReference type="ARBA" id="ARBA00022723"/>
    </source>
</evidence>
<keyword evidence="5" id="KW-0479">Metal-binding</keyword>
<evidence type="ECO:0000313" key="13">
    <source>
        <dbReference type="Proteomes" id="UP001523369"/>
    </source>
</evidence>
<dbReference type="InterPro" id="IPR001692">
    <property type="entry name" value="Histidinol_DH_CS"/>
</dbReference>
<gene>
    <name evidence="12" type="primary">hisD</name>
    <name evidence="12" type="ORF">M1L60_39465</name>
</gene>
<dbReference type="InterPro" id="IPR012131">
    <property type="entry name" value="Hstdl_DH"/>
</dbReference>
<dbReference type="Pfam" id="PF00815">
    <property type="entry name" value="Histidinol_dh"/>
    <property type="match status" value="1"/>
</dbReference>
<evidence type="ECO:0000313" key="12">
    <source>
        <dbReference type="EMBL" id="MCO8276676.1"/>
    </source>
</evidence>
<evidence type="ECO:0000256" key="1">
    <source>
        <dbReference type="ARBA" id="ARBA00001947"/>
    </source>
</evidence>
<reference evidence="12 13" key="1">
    <citation type="submission" date="2022-06" db="EMBL/GenBank/DDBJ databases">
        <title>New Species of the Genus Actinoplanes, ActinopZanes ferrugineus.</title>
        <authorList>
            <person name="Ding P."/>
        </authorList>
    </citation>
    <scope>NUCLEOTIDE SEQUENCE [LARGE SCALE GENOMIC DNA]</scope>
    <source>
        <strain evidence="12 13">TRM88003</strain>
    </source>
</reference>
<keyword evidence="7 10" id="KW-0560">Oxidoreductase</keyword>
<dbReference type="Gene3D" id="1.20.5.1300">
    <property type="match status" value="1"/>
</dbReference>
<dbReference type="EMBL" id="JAMYJR010000049">
    <property type="protein sequence ID" value="MCO8276676.1"/>
    <property type="molecule type" value="Genomic_DNA"/>
</dbReference>
<dbReference type="Proteomes" id="UP001523369">
    <property type="component" value="Unassembled WGS sequence"/>
</dbReference>
<evidence type="ECO:0000256" key="10">
    <source>
        <dbReference type="PIRNR" id="PIRNR000099"/>
    </source>
</evidence>
<dbReference type="PANTHER" id="PTHR21256:SF14">
    <property type="entry name" value="HISTIDINOL DEHYDROGENASE"/>
    <property type="match status" value="1"/>
</dbReference>
<dbReference type="RefSeq" id="WP_253242702.1">
    <property type="nucleotide sequence ID" value="NZ_JAMYJR010000049.1"/>
</dbReference>
<dbReference type="CDD" id="cd06572">
    <property type="entry name" value="Histidinol_dh"/>
    <property type="match status" value="1"/>
</dbReference>
<comment type="pathway">
    <text evidence="2">Amino-acid biosynthesis; L-histidine biosynthesis; L-histidine from 5-phospho-alpha-D-ribose 1-diphosphate: step 9/9.</text>
</comment>
<evidence type="ECO:0000256" key="7">
    <source>
        <dbReference type="ARBA" id="ARBA00023002"/>
    </source>
</evidence>